<evidence type="ECO:0000313" key="1">
    <source>
        <dbReference type="EnsemblMetazoa" id="SMAR011986-PA"/>
    </source>
</evidence>
<accession>T1JDV1</accession>
<dbReference type="InterPro" id="IPR020338">
    <property type="entry name" value="SMN_gemin7"/>
</dbReference>
<keyword evidence="2" id="KW-1185">Reference proteome</keyword>
<dbReference type="EMBL" id="JH432114">
    <property type="status" value="NOT_ANNOTATED_CDS"/>
    <property type="molecule type" value="Genomic_DNA"/>
</dbReference>
<organism evidence="1 2">
    <name type="scientific">Strigamia maritima</name>
    <name type="common">European centipede</name>
    <name type="synonym">Geophilus maritimus</name>
    <dbReference type="NCBI Taxonomy" id="126957"/>
    <lineage>
        <taxon>Eukaryota</taxon>
        <taxon>Metazoa</taxon>
        <taxon>Ecdysozoa</taxon>
        <taxon>Arthropoda</taxon>
        <taxon>Myriapoda</taxon>
        <taxon>Chilopoda</taxon>
        <taxon>Pleurostigmophora</taxon>
        <taxon>Geophilomorpha</taxon>
        <taxon>Linotaeniidae</taxon>
        <taxon>Strigamia</taxon>
    </lineage>
</organism>
<dbReference type="HOGENOM" id="CLU_2906931_0_0_1"/>
<dbReference type="EnsemblMetazoa" id="SMAR011986-RA">
    <property type="protein sequence ID" value="SMAR011986-PA"/>
    <property type="gene ID" value="SMAR011986"/>
</dbReference>
<dbReference type="Proteomes" id="UP000014500">
    <property type="component" value="Unassembled WGS sequence"/>
</dbReference>
<dbReference type="Gene3D" id="2.30.30.100">
    <property type="match status" value="1"/>
</dbReference>
<dbReference type="STRING" id="126957.T1JDV1"/>
<dbReference type="PANTHER" id="PTHR14679">
    <property type="entry name" value="GEM-ASSOCIATED PROTEIN 7"/>
    <property type="match status" value="1"/>
</dbReference>
<dbReference type="GO" id="GO:0034719">
    <property type="term" value="C:SMN-Sm protein complex"/>
    <property type="evidence" value="ECO:0007669"/>
    <property type="project" value="InterPro"/>
</dbReference>
<protein>
    <submittedName>
        <fullName evidence="1">Uncharacterized protein</fullName>
    </submittedName>
</protein>
<dbReference type="PANTHER" id="PTHR14679:SF1">
    <property type="entry name" value="GEM-ASSOCIATED PROTEIN 7"/>
    <property type="match status" value="1"/>
</dbReference>
<sequence>MTSLNDKATTFNMHENTKVRADLCSCDVDVLHLFVKNLQTPLGKQPVALLRTSDVISLKIEA</sequence>
<dbReference type="Pfam" id="PF11095">
    <property type="entry name" value="Gemin7"/>
    <property type="match status" value="1"/>
</dbReference>
<name>T1JDV1_STRMM</name>
<dbReference type="PhylomeDB" id="T1JDV1"/>
<dbReference type="AlphaFoldDB" id="T1JDV1"/>
<reference evidence="2" key="1">
    <citation type="submission" date="2011-05" db="EMBL/GenBank/DDBJ databases">
        <authorList>
            <person name="Richards S.R."/>
            <person name="Qu J."/>
            <person name="Jiang H."/>
            <person name="Jhangiani S.N."/>
            <person name="Agravi P."/>
            <person name="Goodspeed R."/>
            <person name="Gross S."/>
            <person name="Mandapat C."/>
            <person name="Jackson L."/>
            <person name="Mathew T."/>
            <person name="Pu L."/>
            <person name="Thornton R."/>
            <person name="Saada N."/>
            <person name="Wilczek-Boney K.B."/>
            <person name="Lee S."/>
            <person name="Kovar C."/>
            <person name="Wu Y."/>
            <person name="Scherer S.E."/>
            <person name="Worley K.C."/>
            <person name="Muzny D.M."/>
            <person name="Gibbs R."/>
        </authorList>
    </citation>
    <scope>NUCLEOTIDE SEQUENCE</scope>
    <source>
        <strain evidence="2">Brora</strain>
    </source>
</reference>
<proteinExistence type="predicted"/>
<evidence type="ECO:0000313" key="2">
    <source>
        <dbReference type="Proteomes" id="UP000014500"/>
    </source>
</evidence>
<reference evidence="1" key="2">
    <citation type="submission" date="2015-02" db="UniProtKB">
        <authorList>
            <consortium name="EnsemblMetazoa"/>
        </authorList>
    </citation>
    <scope>IDENTIFICATION</scope>
</reference>
<dbReference type="OMA" id="FNMHENT"/>
<dbReference type="GO" id="GO:0000387">
    <property type="term" value="P:spliceosomal snRNP assembly"/>
    <property type="evidence" value="ECO:0007669"/>
    <property type="project" value="TreeGrafter"/>
</dbReference>